<feature type="domain" description="NrtR DNA-binding winged helix" evidence="1">
    <location>
        <begin position="23"/>
        <end position="85"/>
    </location>
</feature>
<organism evidence="2 3">
    <name type="scientific">Erythrobacter westpacificensis</name>
    <dbReference type="NCBI Taxonomy" id="1055231"/>
    <lineage>
        <taxon>Bacteria</taxon>
        <taxon>Pseudomonadati</taxon>
        <taxon>Pseudomonadota</taxon>
        <taxon>Alphaproteobacteria</taxon>
        <taxon>Sphingomonadales</taxon>
        <taxon>Erythrobacteraceae</taxon>
        <taxon>Erythrobacter/Porphyrobacter group</taxon>
        <taxon>Erythrobacter</taxon>
    </lineage>
</organism>
<reference evidence="3" key="1">
    <citation type="journal article" date="2019" name="Int. J. Syst. Evol. Microbiol.">
        <title>The Global Catalogue of Microorganisms (GCM) 10K type strain sequencing project: providing services to taxonomists for standard genome sequencing and annotation.</title>
        <authorList>
            <consortium name="The Broad Institute Genomics Platform"/>
            <consortium name="The Broad Institute Genome Sequencing Center for Infectious Disease"/>
            <person name="Wu L."/>
            <person name="Ma J."/>
        </authorList>
    </citation>
    <scope>NUCLEOTIDE SEQUENCE [LARGE SCALE GENOMIC DNA]</scope>
    <source>
        <strain evidence="3">JCM 18014</strain>
    </source>
</reference>
<protein>
    <recommendedName>
        <fullName evidence="1">NrtR DNA-binding winged helix domain-containing protein</fullName>
    </recommendedName>
</protein>
<evidence type="ECO:0000313" key="3">
    <source>
        <dbReference type="Proteomes" id="UP001500518"/>
    </source>
</evidence>
<name>A0ABP9KB14_9SPHN</name>
<proteinExistence type="predicted"/>
<dbReference type="Proteomes" id="UP001500518">
    <property type="component" value="Unassembled WGS sequence"/>
</dbReference>
<dbReference type="Gene3D" id="1.10.10.10">
    <property type="entry name" value="Winged helix-like DNA-binding domain superfamily/Winged helix DNA-binding domain"/>
    <property type="match status" value="1"/>
</dbReference>
<dbReference type="InterPro" id="IPR036390">
    <property type="entry name" value="WH_DNA-bd_sf"/>
</dbReference>
<evidence type="ECO:0000313" key="2">
    <source>
        <dbReference type="EMBL" id="GAA5053605.1"/>
    </source>
</evidence>
<dbReference type="SUPFAM" id="SSF46785">
    <property type="entry name" value="Winged helix' DNA-binding domain"/>
    <property type="match status" value="1"/>
</dbReference>
<keyword evidence="3" id="KW-1185">Reference proteome</keyword>
<evidence type="ECO:0000259" key="1">
    <source>
        <dbReference type="Pfam" id="PF21906"/>
    </source>
</evidence>
<sequence length="143" mass="16715">MHEVVIGAAVEKLRQSIDYSLKPFSFLSEFFTMPELVKVHEAILGRELVPEWVRRKVIKRIYPGDKMIAGTGRTYSEGPGKPAELLCLRYVSPQERERERIRAKNKARTAKLEREERRRLEAEIIARIGPYGKVRRRSPRRGR</sequence>
<comment type="caution">
    <text evidence="2">The sequence shown here is derived from an EMBL/GenBank/DDBJ whole genome shotgun (WGS) entry which is preliminary data.</text>
</comment>
<dbReference type="Pfam" id="PF21906">
    <property type="entry name" value="WHD_NrtR"/>
    <property type="match status" value="1"/>
</dbReference>
<accession>A0ABP9KB14</accession>
<dbReference type="InterPro" id="IPR036388">
    <property type="entry name" value="WH-like_DNA-bd_sf"/>
</dbReference>
<dbReference type="InterPro" id="IPR054105">
    <property type="entry name" value="WHD_NrtR"/>
</dbReference>
<gene>
    <name evidence="2" type="ORF">GCM10023208_15730</name>
</gene>
<dbReference type="EMBL" id="BAABHV010000009">
    <property type="protein sequence ID" value="GAA5053605.1"/>
    <property type="molecule type" value="Genomic_DNA"/>
</dbReference>